<evidence type="ECO:0000313" key="2">
    <source>
        <dbReference type="Proteomes" id="UP000031449"/>
    </source>
</evidence>
<proteinExistence type="predicted"/>
<dbReference type="PANTHER" id="PTHR46523">
    <property type="entry name" value="DCTP PYROPHOSPHATASE 1"/>
    <property type="match status" value="1"/>
</dbReference>
<dbReference type="GO" id="GO:0047429">
    <property type="term" value="F:nucleoside triphosphate diphosphatase activity"/>
    <property type="evidence" value="ECO:0007669"/>
    <property type="project" value="InterPro"/>
</dbReference>
<dbReference type="Proteomes" id="UP000031449">
    <property type="component" value="Chromosome"/>
</dbReference>
<dbReference type="STRING" id="1508404.JMA_35300"/>
<dbReference type="Pfam" id="PF12643">
    <property type="entry name" value="MazG-like"/>
    <property type="match status" value="1"/>
</dbReference>
<sequence length="101" mass="11602">MNQIDAIIQSINDFREERNWGAAHNPKDLAISLSIEASELLEDFQWKSSEQAIEQNIENIKDEIADVMIYALTLSSVLELDVEEIIREKIKKNGIKYPAKK</sequence>
<name>A0A0B5AVY5_9BACL</name>
<dbReference type="InterPro" id="IPR025984">
    <property type="entry name" value="DCTPP"/>
</dbReference>
<dbReference type="InterPro" id="IPR052555">
    <property type="entry name" value="dCTP_Pyrophosphatase"/>
</dbReference>
<keyword evidence="2" id="KW-1185">Reference proteome</keyword>
<dbReference type="CDD" id="cd11537">
    <property type="entry name" value="NTP-PPase_RS21-C6_like"/>
    <property type="match status" value="1"/>
</dbReference>
<dbReference type="Gene3D" id="1.10.287.1080">
    <property type="entry name" value="MazG-like"/>
    <property type="match status" value="1"/>
</dbReference>
<dbReference type="GO" id="GO:0009143">
    <property type="term" value="P:nucleoside triphosphate catabolic process"/>
    <property type="evidence" value="ECO:0007669"/>
    <property type="project" value="InterPro"/>
</dbReference>
<dbReference type="PIRSF" id="PIRSF029826">
    <property type="entry name" value="UCP029826_pph"/>
    <property type="match status" value="1"/>
</dbReference>
<organism evidence="1 2">
    <name type="scientific">Jeotgalibacillus malaysiensis</name>
    <dbReference type="NCBI Taxonomy" id="1508404"/>
    <lineage>
        <taxon>Bacteria</taxon>
        <taxon>Bacillati</taxon>
        <taxon>Bacillota</taxon>
        <taxon>Bacilli</taxon>
        <taxon>Bacillales</taxon>
        <taxon>Caryophanaceae</taxon>
        <taxon>Jeotgalibacillus</taxon>
    </lineage>
</organism>
<evidence type="ECO:0000313" key="1">
    <source>
        <dbReference type="EMBL" id="AJD92847.1"/>
    </source>
</evidence>
<gene>
    <name evidence="1" type="ORF">JMA_35300</name>
</gene>
<protein>
    <submittedName>
        <fullName evidence="1">Nucleotide pyrophosphohydrolase</fullName>
    </submittedName>
</protein>
<dbReference type="KEGG" id="jeo:JMA_35300"/>
<reference evidence="1 2" key="1">
    <citation type="submission" date="2014-08" db="EMBL/GenBank/DDBJ databases">
        <title>Complete genome of a marine bacteria Jeotgalibacillus malaysiensis.</title>
        <authorList>
            <person name="Yaakop A.S."/>
            <person name="Chan K.-G."/>
            <person name="Goh K.M."/>
        </authorList>
    </citation>
    <scope>NUCLEOTIDE SEQUENCE [LARGE SCALE GENOMIC DNA]</scope>
    <source>
        <strain evidence="1 2">D5</strain>
    </source>
</reference>
<dbReference type="HOGENOM" id="CLU_110454_2_1_9"/>
<dbReference type="OrthoDB" id="9791898at2"/>
<accession>A0A0B5AVY5</accession>
<dbReference type="EMBL" id="CP009416">
    <property type="protein sequence ID" value="AJD92847.1"/>
    <property type="molecule type" value="Genomic_DNA"/>
</dbReference>
<dbReference type="PANTHER" id="PTHR46523:SF1">
    <property type="entry name" value="DCTP PYROPHOSPHATASE 1"/>
    <property type="match status" value="1"/>
</dbReference>
<dbReference type="BioCyc" id="JESP1508404:G14D9-12811-MONOMER"/>
<dbReference type="AlphaFoldDB" id="A0A0B5AVY5"/>
<keyword evidence="1" id="KW-0378">Hydrolase</keyword>
<dbReference type="SUPFAM" id="SSF101386">
    <property type="entry name" value="all-alpha NTP pyrophosphatases"/>
    <property type="match status" value="1"/>
</dbReference>